<accession>A0A1A0W6T1</accession>
<evidence type="ECO:0000256" key="1">
    <source>
        <dbReference type="SAM" id="Phobius"/>
    </source>
</evidence>
<comment type="caution">
    <text evidence="2">The sequence shown here is derived from an EMBL/GenBank/DDBJ whole genome shotgun (WGS) entry which is preliminary data.</text>
</comment>
<keyword evidence="1" id="KW-0472">Membrane</keyword>
<feature type="transmembrane region" description="Helical" evidence="1">
    <location>
        <begin position="429"/>
        <end position="451"/>
    </location>
</feature>
<dbReference type="AlphaFoldDB" id="A0A1A0W6T1"/>
<dbReference type="EMBL" id="LZSY01000080">
    <property type="protein sequence ID" value="OBB91938.1"/>
    <property type="molecule type" value="Genomic_DNA"/>
</dbReference>
<dbReference type="Proteomes" id="UP000094008">
    <property type="component" value="Unassembled WGS sequence"/>
</dbReference>
<reference evidence="3" key="1">
    <citation type="submission" date="2016-06" db="EMBL/GenBank/DDBJ databases">
        <authorList>
            <person name="Sutton G."/>
            <person name="Brinkac L."/>
            <person name="Sanka R."/>
            <person name="Adams M."/>
            <person name="Lau E."/>
            <person name="Mehaffy C."/>
            <person name="Tameris M."/>
            <person name="Hatherill M."/>
            <person name="Hanekom W."/>
            <person name="Mahomed H."/>
            <person name="Mcshane H."/>
        </authorList>
    </citation>
    <scope>NUCLEOTIDE SEQUENCE [LARGE SCALE GENOMIC DNA]</scope>
    <source>
        <strain evidence="3">852002-10433_SCH5171157</strain>
    </source>
</reference>
<name>A0A1A0W6T1_MYCPR</name>
<keyword evidence="1" id="KW-1133">Transmembrane helix</keyword>
<feature type="transmembrane region" description="Helical" evidence="1">
    <location>
        <begin position="84"/>
        <end position="108"/>
    </location>
</feature>
<dbReference type="RefSeq" id="WP_044518579.1">
    <property type="nucleotide sequence ID" value="NZ_JBLVUM010000002.1"/>
</dbReference>
<feature type="transmembrane region" description="Helical" evidence="1">
    <location>
        <begin position="297"/>
        <end position="322"/>
    </location>
</feature>
<proteinExistence type="predicted"/>
<feature type="transmembrane region" description="Helical" evidence="1">
    <location>
        <begin position="129"/>
        <end position="156"/>
    </location>
</feature>
<keyword evidence="1" id="KW-0812">Transmembrane</keyword>
<feature type="transmembrane region" description="Helical" evidence="1">
    <location>
        <begin position="500"/>
        <end position="522"/>
    </location>
</feature>
<feature type="transmembrane region" description="Helical" evidence="1">
    <location>
        <begin position="240"/>
        <end position="259"/>
    </location>
</feature>
<feature type="transmembrane region" description="Helical" evidence="1">
    <location>
        <begin position="342"/>
        <end position="366"/>
    </location>
</feature>
<feature type="transmembrane region" description="Helical" evidence="1">
    <location>
        <begin position="458"/>
        <end position="480"/>
    </location>
</feature>
<feature type="transmembrane region" description="Helical" evidence="1">
    <location>
        <begin position="397"/>
        <end position="423"/>
    </location>
</feature>
<feature type="transmembrane region" description="Helical" evidence="1">
    <location>
        <begin position="162"/>
        <end position="185"/>
    </location>
</feature>
<feature type="transmembrane region" description="Helical" evidence="1">
    <location>
        <begin position="192"/>
        <end position="210"/>
    </location>
</feature>
<gene>
    <name evidence="2" type="ORF">A5779_22765</name>
</gene>
<evidence type="ECO:0000313" key="2">
    <source>
        <dbReference type="EMBL" id="OBB91938.1"/>
    </source>
</evidence>
<protein>
    <submittedName>
        <fullName evidence="2">Multidrug ABC transporter permease</fullName>
    </submittedName>
</protein>
<evidence type="ECO:0000313" key="3">
    <source>
        <dbReference type="Proteomes" id="UP000094008"/>
    </source>
</evidence>
<feature type="transmembrane region" description="Helical" evidence="1">
    <location>
        <begin position="27"/>
        <end position="46"/>
    </location>
</feature>
<sequence length="528" mass="54224">MTMSAVTGARTLLPVTARTNARSIAPWILGVTALSASSILAYRLVFPDLADRQQLAGALGANPALSLIFGPARDLLTNDGFNAWRSGALGTFFTALMAILTVVATSRADEDSGQAELLASGVMGRQARLAVSVALPSLASFAVGVVCFVVTIAVGGAVVPSLLLAATFTASGLMFTGVAAVAVQLGSEARSASSIAIAVLGICFVLRGFIDTIDAPDWASWATPFGWLEHVRPATDNNPWPLLLALALALVLIGVGFALDARRDYGAGIIAGRPGPARGGTVANVWGLAIRLNRGSLITWLIAFAGLGVIFGYLATSITDLLATNTSLTGVLAAGGGDASNLTFAFLVTLLQMIGLIAAIAGVQIVNRIIIEENNFRVEPLLAGALRRPTYLASNLVIAYLTPAVCLLIAASVIGLVAASTGIAFGDVLAQAAVTIPAVWTLIAVGAAAVGARPAIRLAGWGAIIAAFGLTILGPTFKLPEWALSISPLHHVPNITASPHWTSLAIVAVVFGLLTVVAFAGFRRRDIA</sequence>
<organism evidence="2 3">
    <name type="scientific">Mycolicibacterium peregrinum</name>
    <name type="common">Mycobacterium peregrinum</name>
    <dbReference type="NCBI Taxonomy" id="43304"/>
    <lineage>
        <taxon>Bacteria</taxon>
        <taxon>Bacillati</taxon>
        <taxon>Actinomycetota</taxon>
        <taxon>Actinomycetes</taxon>
        <taxon>Mycobacteriales</taxon>
        <taxon>Mycobacteriaceae</taxon>
        <taxon>Mycolicibacterium</taxon>
    </lineage>
</organism>